<reference evidence="2 4" key="3">
    <citation type="journal article" date="2016" name="Genome Announc.">
        <title>Draft Genome Sequence of a Biocontrol Rhizobacterium, Chryseobacterium kwangjuense Strain KJ1R5, Isolated from Pepper (Capsicum annuum).</title>
        <authorList>
            <person name="Jeong J.J."/>
            <person name="Park H."/>
            <person name="Park B.H."/>
            <person name="Mannaa M."/>
            <person name="Sang M.K."/>
            <person name="Choi I.G."/>
            <person name="Kim K.D."/>
        </authorList>
    </citation>
    <scope>NUCLEOTIDE SEQUENCE [LARGE SCALE GENOMIC DNA]</scope>
    <source>
        <strain evidence="2 4">KJ1R5</strain>
    </source>
</reference>
<comment type="caution">
    <text evidence="2">The sequence shown here is derived from an EMBL/GenBank/DDBJ whole genome shotgun (WGS) entry which is preliminary data.</text>
</comment>
<dbReference type="PROSITE" id="PS51257">
    <property type="entry name" value="PROKAR_LIPOPROTEIN"/>
    <property type="match status" value="1"/>
</dbReference>
<dbReference type="OrthoDB" id="1255617at2"/>
<name>A0A135WII3_9FLAO</name>
<proteinExistence type="predicted"/>
<gene>
    <name evidence="3" type="ORF">ACKW6Q_03120</name>
    <name evidence="2" type="ORF">AU378_02765</name>
</gene>
<dbReference type="EMBL" id="JBJXVJ010000001">
    <property type="protein sequence ID" value="MFN1215957.1"/>
    <property type="molecule type" value="Genomic_DNA"/>
</dbReference>
<feature type="transmembrane region" description="Helical" evidence="1">
    <location>
        <begin position="6"/>
        <end position="25"/>
    </location>
</feature>
<evidence type="ECO:0000313" key="4">
    <source>
        <dbReference type="Proteomes" id="UP000070513"/>
    </source>
</evidence>
<dbReference type="RefSeq" id="WP_062647761.1">
    <property type="nucleotide sequence ID" value="NZ_JBJXVJ010000001.1"/>
</dbReference>
<protein>
    <recommendedName>
        <fullName evidence="6">Lipoprotein</fullName>
    </recommendedName>
</protein>
<evidence type="ECO:0000313" key="5">
    <source>
        <dbReference type="Proteomes" id="UP001634154"/>
    </source>
</evidence>
<sequence length="164" mass="19142">MDRNNEFLNFLFTGIIITILMSCFGDKKEEENIISLPDYSPGLEEAVGKYYFVPIKDEFSNRDDYKYFNLKKGDTLFLEIKKDSTYSFNKFYFNQGKHVDNLTGKLVADKTGINLSPNLDVKSAIIYLLGFKKSQKTGIYYYYGINSPTDPTEFEYYITYKKMN</sequence>
<evidence type="ECO:0008006" key="6">
    <source>
        <dbReference type="Google" id="ProtNLM"/>
    </source>
</evidence>
<evidence type="ECO:0000313" key="2">
    <source>
        <dbReference type="EMBL" id="KXH84701.1"/>
    </source>
</evidence>
<dbReference type="Proteomes" id="UP001634154">
    <property type="component" value="Unassembled WGS sequence"/>
</dbReference>
<evidence type="ECO:0000256" key="1">
    <source>
        <dbReference type="SAM" id="Phobius"/>
    </source>
</evidence>
<dbReference type="AlphaFoldDB" id="A0A135WII3"/>
<accession>A0A135WII3</accession>
<keyword evidence="1" id="KW-1133">Transmembrane helix</keyword>
<keyword evidence="5" id="KW-1185">Reference proteome</keyword>
<keyword evidence="1" id="KW-0472">Membrane</keyword>
<reference evidence="2" key="2">
    <citation type="submission" date="2015-12" db="EMBL/GenBank/DDBJ databases">
        <authorList>
            <person name="Shamseldin A."/>
            <person name="Moawad H."/>
            <person name="Abd El-Rahim W.M."/>
            <person name="Sadowsky M.J."/>
        </authorList>
    </citation>
    <scope>NUCLEOTIDE SEQUENCE</scope>
    <source>
        <strain evidence="2">KJ1R5</strain>
    </source>
</reference>
<dbReference type="EMBL" id="LPUR01000001">
    <property type="protein sequence ID" value="KXH84701.1"/>
    <property type="molecule type" value="Genomic_DNA"/>
</dbReference>
<reference evidence="3 5" key="4">
    <citation type="submission" date="2024-12" db="EMBL/GenBank/DDBJ databases">
        <title>Draft genome sequence of Chryseobacterium kwangjuense AG447.</title>
        <authorList>
            <person name="Cheptsov V.S."/>
            <person name="Belov A."/>
            <person name="Zavarzina A.G."/>
        </authorList>
    </citation>
    <scope>NUCLEOTIDE SEQUENCE [LARGE SCALE GENOMIC DNA]</scope>
    <source>
        <strain evidence="3 5">AG447</strain>
    </source>
</reference>
<evidence type="ECO:0000313" key="3">
    <source>
        <dbReference type="EMBL" id="MFN1215957.1"/>
    </source>
</evidence>
<dbReference type="Proteomes" id="UP000070513">
    <property type="component" value="Unassembled WGS sequence"/>
</dbReference>
<reference evidence="4" key="1">
    <citation type="submission" date="2015-12" db="EMBL/GenBank/DDBJ databases">
        <title>Genome sequence of a biocontrol rhizobacterium Chryseobacterium kwangjuense strain KJ1R5 isolated from pepper (Capsicum annuum L.).</title>
        <authorList>
            <person name="Jeong J.-J."/>
            <person name="Park H."/>
            <person name="Mannaa M."/>
            <person name="Sang M.K."/>
            <person name="Choi I.-G."/>
            <person name="Kim K.D."/>
        </authorList>
    </citation>
    <scope>NUCLEOTIDE SEQUENCE [LARGE SCALE GENOMIC DNA]</scope>
    <source>
        <strain evidence="4">KJ1R5</strain>
    </source>
</reference>
<keyword evidence="1" id="KW-0812">Transmembrane</keyword>
<organism evidence="2 4">
    <name type="scientific">Chryseobacterium kwangjuense</name>
    <dbReference type="NCBI Taxonomy" id="267125"/>
    <lineage>
        <taxon>Bacteria</taxon>
        <taxon>Pseudomonadati</taxon>
        <taxon>Bacteroidota</taxon>
        <taxon>Flavobacteriia</taxon>
        <taxon>Flavobacteriales</taxon>
        <taxon>Weeksellaceae</taxon>
        <taxon>Chryseobacterium group</taxon>
        <taxon>Chryseobacterium</taxon>
    </lineage>
</organism>